<reference evidence="2" key="1">
    <citation type="submission" date="2022-11" db="UniProtKB">
        <authorList>
            <consortium name="WormBaseParasite"/>
        </authorList>
    </citation>
    <scope>IDENTIFICATION</scope>
</reference>
<proteinExistence type="predicted"/>
<sequence>MVVGHYPPIKPKKYRRADKRMLALVKKAVKSWEKVVPIEYLSGIAYNFRMAQGPYLISTTQKIRVFQSKLMAATVVSSFVNLLKVPRVKSVHRTTGGYG</sequence>
<accession>A0A915CRS0</accession>
<keyword evidence="1" id="KW-1185">Reference proteome</keyword>
<organism evidence="1 2">
    <name type="scientific">Ditylenchus dipsaci</name>
    <dbReference type="NCBI Taxonomy" id="166011"/>
    <lineage>
        <taxon>Eukaryota</taxon>
        <taxon>Metazoa</taxon>
        <taxon>Ecdysozoa</taxon>
        <taxon>Nematoda</taxon>
        <taxon>Chromadorea</taxon>
        <taxon>Rhabditida</taxon>
        <taxon>Tylenchina</taxon>
        <taxon>Tylenchomorpha</taxon>
        <taxon>Sphaerularioidea</taxon>
        <taxon>Anguinidae</taxon>
        <taxon>Anguininae</taxon>
        <taxon>Ditylenchus</taxon>
    </lineage>
</organism>
<dbReference type="AlphaFoldDB" id="A0A915CRS0"/>
<dbReference type="Proteomes" id="UP000887574">
    <property type="component" value="Unplaced"/>
</dbReference>
<dbReference type="WBParaSite" id="jg11942">
    <property type="protein sequence ID" value="jg11942"/>
    <property type="gene ID" value="jg11942"/>
</dbReference>
<name>A0A915CRS0_9BILA</name>
<protein>
    <submittedName>
        <fullName evidence="2">Uncharacterized protein</fullName>
    </submittedName>
</protein>
<evidence type="ECO:0000313" key="1">
    <source>
        <dbReference type="Proteomes" id="UP000887574"/>
    </source>
</evidence>
<evidence type="ECO:0000313" key="2">
    <source>
        <dbReference type="WBParaSite" id="jg11942"/>
    </source>
</evidence>